<dbReference type="InterPro" id="IPR003439">
    <property type="entry name" value="ABC_transporter-like_ATP-bd"/>
</dbReference>
<evidence type="ECO:0000256" key="3">
    <source>
        <dbReference type="ARBA" id="ARBA00022692"/>
    </source>
</evidence>
<dbReference type="SUPFAM" id="SSF52540">
    <property type="entry name" value="P-loop containing nucleoside triphosphate hydrolases"/>
    <property type="match status" value="1"/>
</dbReference>
<evidence type="ECO:0000256" key="1">
    <source>
        <dbReference type="ARBA" id="ARBA00004141"/>
    </source>
</evidence>
<sequence length="143" mass="16016">ENLFNGNETVREALEFAALLRSGRRRKKEEQKSLIDATLAFLGLDHVAHQRVGNAVVRGISGGQKRRLVIGRVLVTHAKLAFCDEPTSGLSSTDTESLFVGIREVAKTFKITFIIVIHQPRTEVFQLFDYFILLAQGRCIYNG</sequence>
<evidence type="ECO:0000313" key="8">
    <source>
        <dbReference type="Proteomes" id="UP000221165"/>
    </source>
</evidence>
<feature type="non-terminal residue" evidence="7">
    <location>
        <position position="143"/>
    </location>
</feature>
<name>A0A2C6KGI2_9APIC</name>
<accession>A0A2C6KGI2</accession>
<organism evidence="7 8">
    <name type="scientific">Cystoisospora suis</name>
    <dbReference type="NCBI Taxonomy" id="483139"/>
    <lineage>
        <taxon>Eukaryota</taxon>
        <taxon>Sar</taxon>
        <taxon>Alveolata</taxon>
        <taxon>Apicomplexa</taxon>
        <taxon>Conoidasida</taxon>
        <taxon>Coccidia</taxon>
        <taxon>Eucoccidiorida</taxon>
        <taxon>Eimeriorina</taxon>
        <taxon>Sarcocystidae</taxon>
        <taxon>Cystoisospora</taxon>
    </lineage>
</organism>
<evidence type="ECO:0000256" key="4">
    <source>
        <dbReference type="ARBA" id="ARBA00022989"/>
    </source>
</evidence>
<reference evidence="7 8" key="1">
    <citation type="journal article" date="2017" name="Int. J. Parasitol.">
        <title>The genome of the protozoan parasite Cystoisospora suis and a reverse vaccinology approach to identify vaccine candidates.</title>
        <authorList>
            <person name="Palmieri N."/>
            <person name="Shrestha A."/>
            <person name="Ruttkowski B."/>
            <person name="Beck T."/>
            <person name="Vogl C."/>
            <person name="Tomley F."/>
            <person name="Blake D.P."/>
            <person name="Joachim A."/>
        </authorList>
    </citation>
    <scope>NUCLEOTIDE SEQUENCE [LARGE SCALE GENOMIC DNA]</scope>
    <source>
        <strain evidence="7 8">Wien I</strain>
    </source>
</reference>
<dbReference type="OrthoDB" id="184675at2759"/>
<proteinExistence type="predicted"/>
<dbReference type="GO" id="GO:0016020">
    <property type="term" value="C:membrane"/>
    <property type="evidence" value="ECO:0007669"/>
    <property type="project" value="UniProtKB-SubCell"/>
</dbReference>
<evidence type="ECO:0000313" key="7">
    <source>
        <dbReference type="EMBL" id="PHJ15493.1"/>
    </source>
</evidence>
<evidence type="ECO:0000256" key="2">
    <source>
        <dbReference type="ARBA" id="ARBA00022448"/>
    </source>
</evidence>
<dbReference type="Gene3D" id="3.40.50.300">
    <property type="entry name" value="P-loop containing nucleotide triphosphate hydrolases"/>
    <property type="match status" value="1"/>
</dbReference>
<comment type="subcellular location">
    <subcellularLocation>
        <location evidence="1">Membrane</location>
        <topology evidence="1">Multi-pass membrane protein</topology>
    </subcellularLocation>
</comment>
<dbReference type="GeneID" id="94434009"/>
<dbReference type="InterPro" id="IPR050352">
    <property type="entry name" value="ABCG_transporters"/>
</dbReference>
<dbReference type="GO" id="GO:0042626">
    <property type="term" value="F:ATPase-coupled transmembrane transporter activity"/>
    <property type="evidence" value="ECO:0007669"/>
    <property type="project" value="TreeGrafter"/>
</dbReference>
<keyword evidence="4" id="KW-1133">Transmembrane helix</keyword>
<keyword evidence="3" id="KW-0812">Transmembrane</keyword>
<dbReference type="Pfam" id="PF00005">
    <property type="entry name" value="ABC_tran"/>
    <property type="match status" value="1"/>
</dbReference>
<dbReference type="EMBL" id="MIGC01008001">
    <property type="protein sequence ID" value="PHJ15493.1"/>
    <property type="molecule type" value="Genomic_DNA"/>
</dbReference>
<dbReference type="PANTHER" id="PTHR48041">
    <property type="entry name" value="ABC TRANSPORTER G FAMILY MEMBER 28"/>
    <property type="match status" value="1"/>
</dbReference>
<gene>
    <name evidence="7" type="ORF">CSUI_010696</name>
</gene>
<keyword evidence="5" id="KW-0472">Membrane</keyword>
<dbReference type="VEuPathDB" id="ToxoDB:CSUI_010696"/>
<dbReference type="InterPro" id="IPR027417">
    <property type="entry name" value="P-loop_NTPase"/>
</dbReference>
<comment type="caution">
    <text evidence="7">The sequence shown here is derived from an EMBL/GenBank/DDBJ whole genome shotgun (WGS) entry which is preliminary data.</text>
</comment>
<dbReference type="GO" id="GO:0016887">
    <property type="term" value="F:ATP hydrolysis activity"/>
    <property type="evidence" value="ECO:0007669"/>
    <property type="project" value="InterPro"/>
</dbReference>
<dbReference type="PANTHER" id="PTHR48041:SF139">
    <property type="entry name" value="PROTEIN SCARLET"/>
    <property type="match status" value="1"/>
</dbReference>
<evidence type="ECO:0000256" key="5">
    <source>
        <dbReference type="ARBA" id="ARBA00023136"/>
    </source>
</evidence>
<keyword evidence="7" id="KW-0547">Nucleotide-binding</keyword>
<feature type="non-terminal residue" evidence="7">
    <location>
        <position position="1"/>
    </location>
</feature>
<keyword evidence="2" id="KW-0813">Transport</keyword>
<dbReference type="AlphaFoldDB" id="A0A2C6KGI2"/>
<dbReference type="Proteomes" id="UP000221165">
    <property type="component" value="Unassembled WGS sequence"/>
</dbReference>
<keyword evidence="8" id="KW-1185">Reference proteome</keyword>
<keyword evidence="7" id="KW-0067">ATP-binding</keyword>
<feature type="domain" description="ABC transporter" evidence="6">
    <location>
        <begin position="7"/>
        <end position="88"/>
    </location>
</feature>
<dbReference type="RefSeq" id="XP_067917226.1">
    <property type="nucleotide sequence ID" value="XM_068070798.1"/>
</dbReference>
<protein>
    <submittedName>
        <fullName evidence="7">Atp-binding cassette g family transporter abcg87</fullName>
    </submittedName>
</protein>
<dbReference type="GO" id="GO:0005524">
    <property type="term" value="F:ATP binding"/>
    <property type="evidence" value="ECO:0007669"/>
    <property type="project" value="UniProtKB-KW"/>
</dbReference>
<evidence type="ECO:0000259" key="6">
    <source>
        <dbReference type="Pfam" id="PF00005"/>
    </source>
</evidence>